<protein>
    <recommendedName>
        <fullName evidence="4">DUF4350 domain-containing protein</fullName>
    </recommendedName>
</protein>
<proteinExistence type="predicted"/>
<accession>A0A0P6X9A7</accession>
<organism evidence="2 3">
    <name type="scientific">Levilinea saccharolytica</name>
    <dbReference type="NCBI Taxonomy" id="229921"/>
    <lineage>
        <taxon>Bacteria</taxon>
        <taxon>Bacillati</taxon>
        <taxon>Chloroflexota</taxon>
        <taxon>Anaerolineae</taxon>
        <taxon>Anaerolineales</taxon>
        <taxon>Anaerolineaceae</taxon>
        <taxon>Levilinea</taxon>
    </lineage>
</organism>
<evidence type="ECO:0008006" key="4">
    <source>
        <dbReference type="Google" id="ProtNLM"/>
    </source>
</evidence>
<evidence type="ECO:0000256" key="1">
    <source>
        <dbReference type="SAM" id="MobiDB-lite"/>
    </source>
</evidence>
<comment type="caution">
    <text evidence="2">The sequence shown here is derived from an EMBL/GenBank/DDBJ whole genome shotgun (WGS) entry which is preliminary data.</text>
</comment>
<dbReference type="Proteomes" id="UP000050501">
    <property type="component" value="Unassembled WGS sequence"/>
</dbReference>
<sequence>MKLTRILLAAAVLLVPLAARTLWFYQGIYTPAQPILTPDYESLQPPQSPLSTPLPPSPASAAVSERPQTNLLVDFTHGNWVSLKELEALTQPFEALGGRTVLSTDPYTFAEQLKNADAYLTAAATIPFTAQEAQLLTSFVQRGGRLAVICDPTRSYAASPTTDALMALSSCTASANLLLQPFDLAFADDYLYNLEENDGNFRHLILTDIQDSPLTQGVQQVIFYAAHSLKSSPQPLLRTSPTTRSSLTDTPAQSVVASLDASGQVLAVGDLSFLQTPNNLMADNQQWIARIAGFLASDPRPRTLAEYPYVFQRPVTLLVPADQTLEKGFITTLGAAQRQLALLNLPLTTAAQPVDGSDTLILGLYQDYEKLAPYLAAFDLEINLQSGGGILPPTPTEEAAPPAENEAAPTPSPELNLEDLLGSLETPSASGDSITIPGLGSVETASTGLVLYQAQPSGNTLILLAATEEGLSELANMLTSLGLSTCALQDNIAVCPLTGAATFGQG</sequence>
<gene>
    <name evidence="2" type="ORF">ADN01_16865</name>
</gene>
<feature type="region of interest" description="Disordered" evidence="1">
    <location>
        <begin position="40"/>
        <end position="63"/>
    </location>
</feature>
<feature type="compositionally biased region" description="Low complexity" evidence="1">
    <location>
        <begin position="396"/>
        <end position="409"/>
    </location>
</feature>
<dbReference type="AlphaFoldDB" id="A0A0P6X9A7"/>
<reference evidence="2 3" key="1">
    <citation type="submission" date="2015-07" db="EMBL/GenBank/DDBJ databases">
        <title>Genome sequence of Levilinea saccharolytica DSM 16555.</title>
        <authorList>
            <person name="Hemp J."/>
            <person name="Ward L.M."/>
            <person name="Pace L.A."/>
            <person name="Fischer W.W."/>
        </authorList>
    </citation>
    <scope>NUCLEOTIDE SEQUENCE [LARGE SCALE GENOMIC DNA]</scope>
    <source>
        <strain evidence="2 3">KIBI-1</strain>
    </source>
</reference>
<dbReference type="RefSeq" id="WP_075071314.1">
    <property type="nucleotide sequence ID" value="NZ_LGCM01000064.1"/>
</dbReference>
<name>A0A0P6X9A7_9CHLR</name>
<dbReference type="STRING" id="229921.ADN01_16865"/>
<dbReference type="EMBL" id="LGCM01000064">
    <property type="protein sequence ID" value="KPL76222.1"/>
    <property type="molecule type" value="Genomic_DNA"/>
</dbReference>
<feature type="compositionally biased region" description="Pro residues" evidence="1">
    <location>
        <begin position="46"/>
        <end position="58"/>
    </location>
</feature>
<evidence type="ECO:0000313" key="3">
    <source>
        <dbReference type="Proteomes" id="UP000050501"/>
    </source>
</evidence>
<feature type="region of interest" description="Disordered" evidence="1">
    <location>
        <begin position="389"/>
        <end position="413"/>
    </location>
</feature>
<keyword evidence="3" id="KW-1185">Reference proteome</keyword>
<evidence type="ECO:0000313" key="2">
    <source>
        <dbReference type="EMBL" id="KPL76222.1"/>
    </source>
</evidence>